<accession>A0A2U3AN49</accession>
<dbReference type="GO" id="GO:0016787">
    <property type="term" value="F:hydrolase activity"/>
    <property type="evidence" value="ECO:0007669"/>
    <property type="project" value="UniProtKB-KW"/>
</dbReference>
<dbReference type="OrthoDB" id="235784at2"/>
<dbReference type="InterPro" id="IPR050855">
    <property type="entry name" value="NDM-1-like"/>
</dbReference>
<name>A0A2U3AN49_9BACL</name>
<dbReference type="Gene3D" id="3.60.15.10">
    <property type="entry name" value="Ribonuclease Z/Hydroxyacylglutathione hydrolase-like"/>
    <property type="match status" value="1"/>
</dbReference>
<dbReference type="SMART" id="SM00849">
    <property type="entry name" value="Lactamase_B"/>
    <property type="match status" value="1"/>
</dbReference>
<protein>
    <submittedName>
        <fullName evidence="2">MBL fold metallo-hydrolase</fullName>
    </submittedName>
</protein>
<dbReference type="EMBL" id="QFVR01000005">
    <property type="protein sequence ID" value="PWI25945.1"/>
    <property type="molecule type" value="Genomic_DNA"/>
</dbReference>
<feature type="domain" description="Metallo-beta-lactamase" evidence="1">
    <location>
        <begin position="30"/>
        <end position="199"/>
    </location>
</feature>
<dbReference type="InterPro" id="IPR036866">
    <property type="entry name" value="RibonucZ/Hydroxyglut_hydro"/>
</dbReference>
<dbReference type="PANTHER" id="PTHR42951:SF4">
    <property type="entry name" value="ACYL-COENZYME A THIOESTERASE MBLAC2"/>
    <property type="match status" value="1"/>
</dbReference>
<evidence type="ECO:0000313" key="3">
    <source>
        <dbReference type="Proteomes" id="UP000245938"/>
    </source>
</evidence>
<keyword evidence="2" id="KW-0378">Hydrolase</keyword>
<dbReference type="PANTHER" id="PTHR42951">
    <property type="entry name" value="METALLO-BETA-LACTAMASE DOMAIN-CONTAINING"/>
    <property type="match status" value="1"/>
</dbReference>
<dbReference type="AlphaFoldDB" id="A0A2U3AN49"/>
<gene>
    <name evidence="2" type="ORF">DEX24_05275</name>
</gene>
<dbReference type="Pfam" id="PF00753">
    <property type="entry name" value="Lactamase_B"/>
    <property type="match status" value="1"/>
</dbReference>
<dbReference type="Proteomes" id="UP000245938">
    <property type="component" value="Unassembled WGS sequence"/>
</dbReference>
<dbReference type="RefSeq" id="WP_109305366.1">
    <property type="nucleotide sequence ID" value="NZ_BJUF01000051.1"/>
</dbReference>
<dbReference type="SUPFAM" id="SSF56281">
    <property type="entry name" value="Metallo-hydrolase/oxidoreductase"/>
    <property type="match status" value="1"/>
</dbReference>
<keyword evidence="3" id="KW-1185">Reference proteome</keyword>
<dbReference type="InterPro" id="IPR001279">
    <property type="entry name" value="Metallo-B-lactamas"/>
</dbReference>
<reference evidence="2 3" key="1">
    <citation type="submission" date="2018-05" db="EMBL/GenBank/DDBJ databases">
        <title>Kurthia sibirica genome sequence.</title>
        <authorList>
            <person name="Maclea K.S."/>
            <person name="Goen A.E."/>
        </authorList>
    </citation>
    <scope>NUCLEOTIDE SEQUENCE [LARGE SCALE GENOMIC DNA]</scope>
    <source>
        <strain evidence="2 3">ATCC 49154</strain>
    </source>
</reference>
<evidence type="ECO:0000313" key="2">
    <source>
        <dbReference type="EMBL" id="PWI25945.1"/>
    </source>
</evidence>
<proteinExistence type="predicted"/>
<organism evidence="2 3">
    <name type="scientific">Kurthia sibirica</name>
    <dbReference type="NCBI Taxonomy" id="202750"/>
    <lineage>
        <taxon>Bacteria</taxon>
        <taxon>Bacillati</taxon>
        <taxon>Bacillota</taxon>
        <taxon>Bacilli</taxon>
        <taxon>Bacillales</taxon>
        <taxon>Caryophanaceae</taxon>
        <taxon>Kurthia</taxon>
    </lineage>
</organism>
<sequence length="273" mass="31414">MSTTTKIETSTQQEVEMILGHVFLNGAHMSVHAFAIDGLLIDTGSETLLEDFKKWFVKQKISKVVLTHNHEDHTAGAAWLQENLHKDIYIHEDSVEICRGYEQTPLYRQAIWGIRHPFEATALPKHFKSDHYQWETIATPGHTKDHLSFYCKDLKILFTGDLFVTPSPKVILDTENVHDTINSLKRVLTYDFEKMFCCHAGYIANGREMIMKKIMFLENIKSQCNKLSDAGENIARITEELFPKRYPIEQVSQHQWGSQHIVSSLLKDQATLV</sequence>
<comment type="caution">
    <text evidence="2">The sequence shown here is derived from an EMBL/GenBank/DDBJ whole genome shotgun (WGS) entry which is preliminary data.</text>
</comment>
<evidence type="ECO:0000259" key="1">
    <source>
        <dbReference type="SMART" id="SM00849"/>
    </source>
</evidence>